<dbReference type="RefSeq" id="WP_133202546.1">
    <property type="nucleotide sequence ID" value="NZ_SMRU01000002.1"/>
</dbReference>
<dbReference type="AlphaFoldDB" id="A0A4R5L192"/>
<comment type="caution">
    <text evidence="1">The sequence shown here is derived from an EMBL/GenBank/DDBJ whole genome shotgun (WGS) entry which is preliminary data.</text>
</comment>
<keyword evidence="2" id="KW-1185">Reference proteome</keyword>
<evidence type="ECO:0000313" key="1">
    <source>
        <dbReference type="EMBL" id="TDG01286.1"/>
    </source>
</evidence>
<sequence length="73" mass="8274">MQIIADIKIQHKAELYEKLDAVIAAGYAGSAAHRRGVLVTRRDFDHFTVALSPTIPFGIIHEKDQARRRRFGE</sequence>
<gene>
    <name evidence="1" type="ORF">E1809_01840</name>
</gene>
<proteinExistence type="predicted"/>
<dbReference type="EMBL" id="SMRU01000002">
    <property type="protein sequence ID" value="TDG01286.1"/>
    <property type="molecule type" value="Genomic_DNA"/>
</dbReference>
<dbReference type="OrthoDB" id="5122836at2"/>
<protein>
    <submittedName>
        <fullName evidence="1">Uncharacterized protein</fullName>
    </submittedName>
</protein>
<reference evidence="1 2" key="1">
    <citation type="submission" date="2019-03" db="EMBL/GenBank/DDBJ databases">
        <title>Whole genome sequence of Arthrobacter sp JH1-1.</title>
        <authorList>
            <person name="Trinh H.N."/>
        </authorList>
    </citation>
    <scope>NUCLEOTIDE SEQUENCE [LARGE SCALE GENOMIC DNA]</scope>
    <source>
        <strain evidence="1 2">JH1-1</strain>
    </source>
</reference>
<evidence type="ECO:0000313" key="2">
    <source>
        <dbReference type="Proteomes" id="UP000295511"/>
    </source>
</evidence>
<name>A0A4R5L192_9MICC</name>
<organism evidence="1 2">
    <name type="scientific">Arthrobacter terricola</name>
    <dbReference type="NCBI Taxonomy" id="2547396"/>
    <lineage>
        <taxon>Bacteria</taxon>
        <taxon>Bacillati</taxon>
        <taxon>Actinomycetota</taxon>
        <taxon>Actinomycetes</taxon>
        <taxon>Micrococcales</taxon>
        <taxon>Micrococcaceae</taxon>
        <taxon>Arthrobacter</taxon>
    </lineage>
</organism>
<accession>A0A4R5L192</accession>
<dbReference type="Proteomes" id="UP000295511">
    <property type="component" value="Unassembled WGS sequence"/>
</dbReference>